<keyword evidence="8" id="KW-1185">Reference proteome</keyword>
<keyword evidence="2 6" id="KW-0812">Transmembrane</keyword>
<evidence type="ECO:0000256" key="2">
    <source>
        <dbReference type="ARBA" id="ARBA00022692"/>
    </source>
</evidence>
<dbReference type="GO" id="GO:0015095">
    <property type="term" value="F:magnesium ion transmembrane transporter activity"/>
    <property type="evidence" value="ECO:0007669"/>
    <property type="project" value="InterPro"/>
</dbReference>
<evidence type="ECO:0000313" key="7">
    <source>
        <dbReference type="EMBL" id="KAH8988630.1"/>
    </source>
</evidence>
<feature type="region of interest" description="Disordered" evidence="5">
    <location>
        <begin position="154"/>
        <end position="187"/>
    </location>
</feature>
<feature type="transmembrane region" description="Helical" evidence="6">
    <location>
        <begin position="289"/>
        <end position="307"/>
    </location>
</feature>
<organism evidence="7 8">
    <name type="scientific">Lactarius akahatsu</name>
    <dbReference type="NCBI Taxonomy" id="416441"/>
    <lineage>
        <taxon>Eukaryota</taxon>
        <taxon>Fungi</taxon>
        <taxon>Dikarya</taxon>
        <taxon>Basidiomycota</taxon>
        <taxon>Agaricomycotina</taxon>
        <taxon>Agaricomycetes</taxon>
        <taxon>Russulales</taxon>
        <taxon>Russulaceae</taxon>
        <taxon>Lactarius</taxon>
    </lineage>
</organism>
<dbReference type="AlphaFoldDB" id="A0AAD4LF46"/>
<proteinExistence type="predicted"/>
<feature type="compositionally biased region" description="Basic and acidic residues" evidence="5">
    <location>
        <begin position="566"/>
        <end position="578"/>
    </location>
</feature>
<keyword evidence="3 6" id="KW-1133">Transmembrane helix</keyword>
<accession>A0AAD4LF46</accession>
<evidence type="ECO:0000256" key="6">
    <source>
        <dbReference type="SAM" id="Phobius"/>
    </source>
</evidence>
<protein>
    <submittedName>
        <fullName evidence="7">DUF803-domain-containing protein</fullName>
    </submittedName>
</protein>
<reference evidence="7" key="1">
    <citation type="submission" date="2022-01" db="EMBL/GenBank/DDBJ databases">
        <title>Comparative genomics reveals a dynamic genome evolution in the ectomycorrhizal milk-cap (Lactarius) mushrooms.</title>
        <authorList>
            <consortium name="DOE Joint Genome Institute"/>
            <person name="Lebreton A."/>
            <person name="Tang N."/>
            <person name="Kuo A."/>
            <person name="LaButti K."/>
            <person name="Drula E."/>
            <person name="Barry K."/>
            <person name="Clum A."/>
            <person name="Lipzen A."/>
            <person name="Mousain D."/>
            <person name="Ng V."/>
            <person name="Wang R."/>
            <person name="Wang X."/>
            <person name="Dai Y."/>
            <person name="Henrissat B."/>
            <person name="Grigoriev I.V."/>
            <person name="Guerin-Laguette A."/>
            <person name="Yu F."/>
            <person name="Martin F.M."/>
        </authorList>
    </citation>
    <scope>NUCLEOTIDE SEQUENCE</scope>
    <source>
        <strain evidence="7">QP</strain>
    </source>
</reference>
<feature type="transmembrane region" description="Helical" evidence="6">
    <location>
        <begin position="388"/>
        <end position="408"/>
    </location>
</feature>
<feature type="transmembrane region" description="Helical" evidence="6">
    <location>
        <begin position="252"/>
        <end position="269"/>
    </location>
</feature>
<dbReference type="Pfam" id="PF05653">
    <property type="entry name" value="Mg_trans_NIPA"/>
    <property type="match status" value="1"/>
</dbReference>
<feature type="region of interest" description="Disordered" evidence="5">
    <location>
        <begin position="548"/>
        <end position="578"/>
    </location>
</feature>
<evidence type="ECO:0000256" key="5">
    <source>
        <dbReference type="SAM" id="MobiDB-lite"/>
    </source>
</evidence>
<evidence type="ECO:0000256" key="1">
    <source>
        <dbReference type="ARBA" id="ARBA00004141"/>
    </source>
</evidence>
<evidence type="ECO:0000256" key="3">
    <source>
        <dbReference type="ARBA" id="ARBA00022989"/>
    </source>
</evidence>
<feature type="transmembrane region" description="Helical" evidence="6">
    <location>
        <begin position="197"/>
        <end position="218"/>
    </location>
</feature>
<comment type="subcellular location">
    <subcellularLocation>
        <location evidence="1">Membrane</location>
        <topology evidence="1">Multi-pass membrane protein</topology>
    </subcellularLocation>
</comment>
<dbReference type="InterPro" id="IPR008521">
    <property type="entry name" value="Mg_trans_NIPA"/>
</dbReference>
<dbReference type="GO" id="GO:0016020">
    <property type="term" value="C:membrane"/>
    <property type="evidence" value="ECO:0007669"/>
    <property type="project" value="UniProtKB-SubCell"/>
</dbReference>
<feature type="transmembrane region" description="Helical" evidence="6">
    <location>
        <begin position="27"/>
        <end position="48"/>
    </location>
</feature>
<feature type="transmembrane region" description="Helical" evidence="6">
    <location>
        <begin position="420"/>
        <end position="439"/>
    </location>
</feature>
<dbReference type="InterPro" id="IPR037185">
    <property type="entry name" value="EmrE-like"/>
</dbReference>
<evidence type="ECO:0000256" key="4">
    <source>
        <dbReference type="ARBA" id="ARBA00023136"/>
    </source>
</evidence>
<dbReference type="SUPFAM" id="SSF103481">
    <property type="entry name" value="Multidrug resistance efflux transporter EmrE"/>
    <property type="match status" value="1"/>
</dbReference>
<dbReference type="PANTHER" id="PTHR12570">
    <property type="match status" value="1"/>
</dbReference>
<dbReference type="Proteomes" id="UP001201163">
    <property type="component" value="Unassembled WGS sequence"/>
</dbReference>
<keyword evidence="4 6" id="KW-0472">Membrane</keyword>
<feature type="compositionally biased region" description="Basic and acidic residues" evidence="5">
    <location>
        <begin position="175"/>
        <end position="187"/>
    </location>
</feature>
<dbReference type="EMBL" id="JAKELL010000041">
    <property type="protein sequence ID" value="KAH8988630.1"/>
    <property type="molecule type" value="Genomic_DNA"/>
</dbReference>
<feature type="transmembrane region" description="Helical" evidence="6">
    <location>
        <begin position="224"/>
        <end position="243"/>
    </location>
</feature>
<feature type="transmembrane region" description="Helical" evidence="6">
    <location>
        <begin position="316"/>
        <end position="338"/>
    </location>
</feature>
<sequence>MMPGPIPATLPYLGSIEDIEFPSVSRATVIGISVAVAGNVLISLALNLQKLAHARLEKTRAERGHGLEDIEEEEDSSDAGGALGVSIQHDLGPPSEVEREARVWNGNPESRPHGPSIETDPLIPFPRAANAELLPMSPTYGALSGTDDAYLRGSPLQWKRKPTKRPVAGDAAKYANRESRRGSKSEGQESEYLRSKLWWLGFLLMNIGETGNFISYAFAPASVVAPLGTFALIANCLFAPLLLHERLRKRDLVGIMFAIVGAVTVVLSSNASDAPLTLEKLLEAISQRVFLVFSVVYAIGMFVLMGLSEGSAGRRWVLVDVGLCALFGILQVGSPVLSTKAISTLLATRGFDMFKETMTYPVLAVLFGTGVGQIRYLNRALMRFDSKVVIPTQFVLFNLSAILGSAILYGDFRTAKFHQFVTFMYGCAATFAGVWVIAWEPASNEPTPGSNDVEGGISDGEREGHDLLLVDDTPTVGVGRRQAGATLRTRRSTVSLVGISPAQRLLLLHTPPRPEIPLGQEYGALEAEHSGRGHDGLEGSIGRRRAIGWLSDGSPTRQLGGRRRERGSVERRLEVAID</sequence>
<gene>
    <name evidence="7" type="ORF">EDB92DRAFT_2090008</name>
</gene>
<feature type="transmembrane region" description="Helical" evidence="6">
    <location>
        <begin position="358"/>
        <end position="376"/>
    </location>
</feature>
<evidence type="ECO:0000313" key="8">
    <source>
        <dbReference type="Proteomes" id="UP001201163"/>
    </source>
</evidence>
<comment type="caution">
    <text evidence="7">The sequence shown here is derived from an EMBL/GenBank/DDBJ whole genome shotgun (WGS) entry which is preliminary data.</text>
</comment>
<dbReference type="PANTHER" id="PTHR12570:SF65">
    <property type="entry name" value="MAGNESIUM TRANSPORTER NIPA9-RELATED"/>
    <property type="match status" value="1"/>
</dbReference>
<name>A0AAD4LF46_9AGAM</name>